<evidence type="ECO:0000256" key="1">
    <source>
        <dbReference type="SAM" id="MobiDB-lite"/>
    </source>
</evidence>
<organism evidence="3 4">
    <name type="scientific">Rubinisphaera brasiliensis (strain ATCC 49424 / DSM 5305 / JCM 21570 / IAM 15109 / NBRC 103401 / IFAM 1448)</name>
    <name type="common">Planctomyces brasiliensis</name>
    <dbReference type="NCBI Taxonomy" id="756272"/>
    <lineage>
        <taxon>Bacteria</taxon>
        <taxon>Pseudomonadati</taxon>
        <taxon>Planctomycetota</taxon>
        <taxon>Planctomycetia</taxon>
        <taxon>Planctomycetales</taxon>
        <taxon>Planctomycetaceae</taxon>
        <taxon>Rubinisphaera</taxon>
    </lineage>
</organism>
<name>F0SRZ4_RUBBR</name>
<evidence type="ECO:0000313" key="4">
    <source>
        <dbReference type="Proteomes" id="UP000006860"/>
    </source>
</evidence>
<evidence type="ECO:0000256" key="2">
    <source>
        <dbReference type="SAM" id="SignalP"/>
    </source>
</evidence>
<accession>F0SRZ4</accession>
<reference evidence="4" key="1">
    <citation type="submission" date="2011-02" db="EMBL/GenBank/DDBJ databases">
        <title>The complete genome of Planctomyces brasiliensis DSM 5305.</title>
        <authorList>
            <person name="Lucas S."/>
            <person name="Copeland A."/>
            <person name="Lapidus A."/>
            <person name="Bruce D."/>
            <person name="Goodwin L."/>
            <person name="Pitluck S."/>
            <person name="Kyrpides N."/>
            <person name="Mavromatis K."/>
            <person name="Pagani I."/>
            <person name="Ivanova N."/>
            <person name="Ovchinnikova G."/>
            <person name="Lu M."/>
            <person name="Detter J.C."/>
            <person name="Han C."/>
            <person name="Land M."/>
            <person name="Hauser L."/>
            <person name="Markowitz V."/>
            <person name="Cheng J.-F."/>
            <person name="Hugenholtz P."/>
            <person name="Woyke T."/>
            <person name="Wu D."/>
            <person name="Tindall B."/>
            <person name="Pomrenke H.G."/>
            <person name="Brambilla E."/>
            <person name="Klenk H.-P."/>
            <person name="Eisen J.A."/>
        </authorList>
    </citation>
    <scope>NUCLEOTIDE SEQUENCE [LARGE SCALE GENOMIC DNA]</scope>
    <source>
        <strain evidence="4">ATCC 49424 / DSM 5305 / JCM 21570 / NBRC 103401 / IFAM 1448</strain>
    </source>
</reference>
<sequence length="281" mass="31133">MFKLAMRPGAVVTIALALSFLWAGTVDAGKHDQARSKFEQLKRNARQGAGNAQARFLSPGEGKRFEIDPVDNFDPNDDPYQCGIAVWFQLSDGSYVNPTKHRWNPGEKFHVWIEPAVPVSVSLHQNYPEDRPPSRQVYPDARHPETFKDFAAGSKHKLPVRFKMDDDLRDEIMSMVVVRCDSNTLPIHTSGAVSGSSSSSSGSQNSGTSGPGGTFRETQQATTRFNDEANATGKINGKNSRFDIIGPDPDNCPEISDNVQDVQFFMFGDGFHHQFQLTLKK</sequence>
<keyword evidence="2" id="KW-0732">Signal</keyword>
<dbReference type="AlphaFoldDB" id="F0SRZ4"/>
<evidence type="ECO:0000313" key="3">
    <source>
        <dbReference type="EMBL" id="ADY61332.1"/>
    </source>
</evidence>
<protein>
    <recommendedName>
        <fullName evidence="5">Secreted protein</fullName>
    </recommendedName>
</protein>
<feature type="signal peptide" evidence="2">
    <location>
        <begin position="1"/>
        <end position="28"/>
    </location>
</feature>
<feature type="chain" id="PRO_5003256618" description="Secreted protein" evidence="2">
    <location>
        <begin position="29"/>
        <end position="281"/>
    </location>
</feature>
<evidence type="ECO:0008006" key="5">
    <source>
        <dbReference type="Google" id="ProtNLM"/>
    </source>
</evidence>
<proteinExistence type="predicted"/>
<feature type="compositionally biased region" description="Low complexity" evidence="1">
    <location>
        <begin position="190"/>
        <end position="208"/>
    </location>
</feature>
<feature type="region of interest" description="Disordered" evidence="1">
    <location>
        <begin position="189"/>
        <end position="252"/>
    </location>
</feature>
<dbReference type="EMBL" id="CP002546">
    <property type="protein sequence ID" value="ADY61332.1"/>
    <property type="molecule type" value="Genomic_DNA"/>
</dbReference>
<gene>
    <name evidence="3" type="ordered locus">Plabr_3742</name>
</gene>
<dbReference type="Proteomes" id="UP000006860">
    <property type="component" value="Chromosome"/>
</dbReference>
<dbReference type="RefSeq" id="WP_013630051.1">
    <property type="nucleotide sequence ID" value="NC_015174.1"/>
</dbReference>
<dbReference type="OrthoDB" id="9963422at2"/>
<dbReference type="KEGG" id="pbs:Plabr_3742"/>
<dbReference type="STRING" id="756272.Plabr_3742"/>
<dbReference type="HOGENOM" id="CLU_990029_0_0_0"/>
<keyword evidence="4" id="KW-1185">Reference proteome</keyword>